<dbReference type="AlphaFoldDB" id="M6JJQ3"/>
<protein>
    <recommendedName>
        <fullName evidence="3">CobQ/CobB/MinD/ParA nucleotide binding domain protein</fullName>
    </recommendedName>
</protein>
<reference evidence="1 2" key="1">
    <citation type="submission" date="2013-01" db="EMBL/GenBank/DDBJ databases">
        <authorList>
            <person name="Harkins D.M."/>
            <person name="Durkin A.S."/>
            <person name="Brinkac L.M."/>
            <person name="Haft D.H."/>
            <person name="Selengut J.D."/>
            <person name="Sanka R."/>
            <person name="DePew J."/>
            <person name="Purushe J."/>
            <person name="Hartskeerl R.A."/>
            <person name="Ahmed A."/>
            <person name="van der Linden H."/>
            <person name="Goris M.G.A."/>
            <person name="Vinetz J.M."/>
            <person name="Sutton G.G."/>
            <person name="Nierman W.C."/>
            <person name="Fouts D.E."/>
        </authorList>
    </citation>
    <scope>NUCLEOTIDE SEQUENCE [LARGE SCALE GENOMIC DNA]</scope>
    <source>
        <strain evidence="1 2">MAVJ 401</strain>
    </source>
</reference>
<gene>
    <name evidence="1" type="ORF">LEP1GSC063_0257</name>
</gene>
<dbReference type="Gene3D" id="3.40.50.300">
    <property type="entry name" value="P-loop containing nucleotide triphosphate hydrolases"/>
    <property type="match status" value="1"/>
</dbReference>
<evidence type="ECO:0008006" key="3">
    <source>
        <dbReference type="Google" id="ProtNLM"/>
    </source>
</evidence>
<dbReference type="Proteomes" id="UP000012106">
    <property type="component" value="Unassembled WGS sequence"/>
</dbReference>
<comment type="caution">
    <text evidence="1">The sequence shown here is derived from an EMBL/GenBank/DDBJ whole genome shotgun (WGS) entry which is preliminary data.</text>
</comment>
<evidence type="ECO:0000313" key="1">
    <source>
        <dbReference type="EMBL" id="EMN22124.1"/>
    </source>
</evidence>
<accession>M6JJQ3</accession>
<organism evidence="1 2">
    <name type="scientific">Leptospira santarosai serovar Arenal str. MAVJ 401</name>
    <dbReference type="NCBI Taxonomy" id="1049976"/>
    <lineage>
        <taxon>Bacteria</taxon>
        <taxon>Pseudomonadati</taxon>
        <taxon>Spirochaetota</taxon>
        <taxon>Spirochaetia</taxon>
        <taxon>Leptospirales</taxon>
        <taxon>Leptospiraceae</taxon>
        <taxon>Leptospira</taxon>
    </lineage>
</organism>
<evidence type="ECO:0000313" key="2">
    <source>
        <dbReference type="Proteomes" id="UP000012106"/>
    </source>
</evidence>
<dbReference type="EMBL" id="AHMU02000036">
    <property type="protein sequence ID" value="EMN22124.1"/>
    <property type="molecule type" value="Genomic_DNA"/>
</dbReference>
<dbReference type="SUPFAM" id="SSF52540">
    <property type="entry name" value="P-loop containing nucleoside triphosphate hydrolases"/>
    <property type="match status" value="1"/>
</dbReference>
<dbReference type="InterPro" id="IPR027417">
    <property type="entry name" value="P-loop_NTPase"/>
</dbReference>
<sequence>MGKTVLSVLLSLEAVKEGLNVLLIDSGQIPYASMSLFNDYEKYDKSKRFDEVIRIDDFIETTKFNNLDVLPLGIYTALFNFKCFIKRYK</sequence>
<name>M6JJQ3_9LEPT</name>
<proteinExistence type="predicted"/>